<keyword evidence="5" id="KW-0677">Repeat</keyword>
<dbReference type="Proteomes" id="UP000759131">
    <property type="component" value="Unassembled WGS sequence"/>
</dbReference>
<dbReference type="EMBL" id="CAJPIZ010006436">
    <property type="protein sequence ID" value="CAG2109520.1"/>
    <property type="molecule type" value="Genomic_DNA"/>
</dbReference>
<keyword evidence="3" id="KW-0813">Transport</keyword>
<reference evidence="13" key="1">
    <citation type="submission" date="2020-11" db="EMBL/GenBank/DDBJ databases">
        <authorList>
            <person name="Tran Van P."/>
        </authorList>
    </citation>
    <scope>NUCLEOTIDE SEQUENCE</scope>
</reference>
<dbReference type="EMBL" id="OC861011">
    <property type="protein sequence ID" value="CAD7629090.1"/>
    <property type="molecule type" value="Genomic_DNA"/>
</dbReference>
<feature type="non-terminal residue" evidence="13">
    <location>
        <position position="1"/>
    </location>
</feature>
<evidence type="ECO:0000256" key="6">
    <source>
        <dbReference type="ARBA" id="ARBA00022741"/>
    </source>
</evidence>
<keyword evidence="7" id="KW-0067">ATP-binding</keyword>
<dbReference type="Pfam" id="PF00664">
    <property type="entry name" value="ABC_membrane"/>
    <property type="match status" value="1"/>
</dbReference>
<dbReference type="GO" id="GO:0016887">
    <property type="term" value="F:ATP hydrolysis activity"/>
    <property type="evidence" value="ECO:0007669"/>
    <property type="project" value="InterPro"/>
</dbReference>
<dbReference type="Pfam" id="PF00005">
    <property type="entry name" value="ABC_tran"/>
    <property type="match status" value="2"/>
</dbReference>
<dbReference type="PROSITE" id="PS50893">
    <property type="entry name" value="ABC_TRANSPORTER_2"/>
    <property type="match status" value="1"/>
</dbReference>
<feature type="domain" description="ABC transmembrane type-1" evidence="12">
    <location>
        <begin position="35"/>
        <end position="344"/>
    </location>
</feature>
<dbReference type="FunFam" id="1.20.1560.10:FF:000018">
    <property type="entry name" value="ATP-binding cassette subfamily B member 11"/>
    <property type="match status" value="1"/>
</dbReference>
<gene>
    <name evidence="13" type="ORF">OSB1V03_LOCUS9507</name>
</gene>
<dbReference type="OrthoDB" id="6500128at2759"/>
<dbReference type="FunFam" id="3.40.50.300:FF:000604">
    <property type="entry name" value="ABC transporter B family member 28"/>
    <property type="match status" value="1"/>
</dbReference>
<evidence type="ECO:0000256" key="10">
    <source>
        <dbReference type="SAM" id="Phobius"/>
    </source>
</evidence>
<keyword evidence="14" id="KW-1185">Reference proteome</keyword>
<dbReference type="CDD" id="cd03249">
    <property type="entry name" value="ABC_MTABC3_MDL1_MDL2"/>
    <property type="match status" value="1"/>
</dbReference>
<accession>A0A7R9KVM6</accession>
<dbReference type="Gene3D" id="3.40.50.300">
    <property type="entry name" value="P-loop containing nucleotide triphosphate hydrolases"/>
    <property type="match status" value="2"/>
</dbReference>
<evidence type="ECO:0000313" key="14">
    <source>
        <dbReference type="Proteomes" id="UP000759131"/>
    </source>
</evidence>
<dbReference type="GO" id="GO:0015421">
    <property type="term" value="F:ABC-type oligopeptide transporter activity"/>
    <property type="evidence" value="ECO:0007669"/>
    <property type="project" value="TreeGrafter"/>
</dbReference>
<dbReference type="InterPro" id="IPR017871">
    <property type="entry name" value="ABC_transporter-like_CS"/>
</dbReference>
<evidence type="ECO:0000256" key="4">
    <source>
        <dbReference type="ARBA" id="ARBA00022692"/>
    </source>
</evidence>
<feature type="transmembrane region" description="Helical" evidence="10">
    <location>
        <begin position="97"/>
        <end position="122"/>
    </location>
</feature>
<feature type="transmembrane region" description="Helical" evidence="10">
    <location>
        <begin position="274"/>
        <end position="298"/>
    </location>
</feature>
<protein>
    <recommendedName>
        <fullName evidence="15">Multidrug resistance protein 1</fullName>
    </recommendedName>
</protein>
<evidence type="ECO:0000256" key="1">
    <source>
        <dbReference type="ARBA" id="ARBA00004141"/>
    </source>
</evidence>
<feature type="transmembrane region" description="Helical" evidence="10">
    <location>
        <begin position="779"/>
        <end position="798"/>
    </location>
</feature>
<organism evidence="13">
    <name type="scientific">Medioppia subpectinata</name>
    <dbReference type="NCBI Taxonomy" id="1979941"/>
    <lineage>
        <taxon>Eukaryota</taxon>
        <taxon>Metazoa</taxon>
        <taxon>Ecdysozoa</taxon>
        <taxon>Arthropoda</taxon>
        <taxon>Chelicerata</taxon>
        <taxon>Arachnida</taxon>
        <taxon>Acari</taxon>
        <taxon>Acariformes</taxon>
        <taxon>Sarcoptiformes</taxon>
        <taxon>Oribatida</taxon>
        <taxon>Brachypylina</taxon>
        <taxon>Oppioidea</taxon>
        <taxon>Oppiidae</taxon>
        <taxon>Medioppia</taxon>
    </lineage>
</organism>
<dbReference type="Gene3D" id="1.20.1560.10">
    <property type="entry name" value="ABC transporter type 1, transmembrane domain"/>
    <property type="match status" value="2"/>
</dbReference>
<feature type="transmembrane region" description="Helical" evidence="10">
    <location>
        <begin position="171"/>
        <end position="191"/>
    </location>
</feature>
<evidence type="ECO:0000313" key="13">
    <source>
        <dbReference type="EMBL" id="CAD7629090.1"/>
    </source>
</evidence>
<dbReference type="InterPro" id="IPR003593">
    <property type="entry name" value="AAA+_ATPase"/>
</dbReference>
<keyword evidence="8 10" id="KW-1133">Transmembrane helix</keyword>
<keyword evidence="9 10" id="KW-0472">Membrane</keyword>
<dbReference type="InterPro" id="IPR027417">
    <property type="entry name" value="P-loop_NTPase"/>
</dbReference>
<evidence type="ECO:0000256" key="9">
    <source>
        <dbReference type="ARBA" id="ARBA00023136"/>
    </source>
</evidence>
<dbReference type="InterPro" id="IPR036640">
    <property type="entry name" value="ABC1_TM_sf"/>
</dbReference>
<dbReference type="CDD" id="cd18577">
    <property type="entry name" value="ABC_6TM_Pgp_ABCB1_D1_like"/>
    <property type="match status" value="1"/>
</dbReference>
<name>A0A7R9KVM6_9ACAR</name>
<dbReference type="InterPro" id="IPR011527">
    <property type="entry name" value="ABC1_TM_dom"/>
</dbReference>
<dbReference type="SUPFAM" id="SSF52540">
    <property type="entry name" value="P-loop containing nucleoside triphosphate hydrolases"/>
    <property type="match status" value="1"/>
</dbReference>
<feature type="domain" description="ABC transporter" evidence="11">
    <location>
        <begin position="379"/>
        <end position="655"/>
    </location>
</feature>
<evidence type="ECO:0000259" key="11">
    <source>
        <dbReference type="PROSITE" id="PS50893"/>
    </source>
</evidence>
<dbReference type="GO" id="GO:0005524">
    <property type="term" value="F:ATP binding"/>
    <property type="evidence" value="ECO:0007669"/>
    <property type="project" value="UniProtKB-KW"/>
</dbReference>
<dbReference type="SMART" id="SM00382">
    <property type="entry name" value="AAA"/>
    <property type="match status" value="1"/>
</dbReference>
<comment type="subcellular location">
    <subcellularLocation>
        <location evidence="1">Membrane</location>
        <topology evidence="1">Multi-pass membrane protein</topology>
    </subcellularLocation>
</comment>
<dbReference type="PROSITE" id="PS50929">
    <property type="entry name" value="ABC_TM1F"/>
    <property type="match status" value="1"/>
</dbReference>
<evidence type="ECO:0000256" key="8">
    <source>
        <dbReference type="ARBA" id="ARBA00022989"/>
    </source>
</evidence>
<dbReference type="GO" id="GO:0090374">
    <property type="term" value="P:oligopeptide export from mitochondrion"/>
    <property type="evidence" value="ECO:0007669"/>
    <property type="project" value="TreeGrafter"/>
</dbReference>
<dbReference type="InterPro" id="IPR003439">
    <property type="entry name" value="ABC_transporter-like_ATP-bd"/>
</dbReference>
<evidence type="ECO:0000256" key="5">
    <source>
        <dbReference type="ARBA" id="ARBA00022737"/>
    </source>
</evidence>
<dbReference type="PANTHER" id="PTHR43394">
    <property type="entry name" value="ATP-DEPENDENT PERMEASE MDL1, MITOCHONDRIAL"/>
    <property type="match status" value="1"/>
</dbReference>
<evidence type="ECO:0000256" key="7">
    <source>
        <dbReference type="ARBA" id="ARBA00022840"/>
    </source>
</evidence>
<dbReference type="PROSITE" id="PS00211">
    <property type="entry name" value="ABC_TRANSPORTER_1"/>
    <property type="match status" value="1"/>
</dbReference>
<feature type="non-terminal residue" evidence="13">
    <location>
        <position position="799"/>
    </location>
</feature>
<evidence type="ECO:0000259" key="12">
    <source>
        <dbReference type="PROSITE" id="PS50929"/>
    </source>
</evidence>
<dbReference type="PANTHER" id="PTHR43394:SF27">
    <property type="entry name" value="ATP-DEPENDENT TRANSLOCASE ABCB1-LIKE"/>
    <property type="match status" value="1"/>
</dbReference>
<feature type="transmembrane region" description="Helical" evidence="10">
    <location>
        <begin position="736"/>
        <end position="767"/>
    </location>
</feature>
<keyword evidence="6" id="KW-0547">Nucleotide-binding</keyword>
<evidence type="ECO:0000256" key="2">
    <source>
        <dbReference type="ARBA" id="ARBA00007577"/>
    </source>
</evidence>
<evidence type="ECO:0008006" key="15">
    <source>
        <dbReference type="Google" id="ProtNLM"/>
    </source>
</evidence>
<keyword evidence="4 10" id="KW-0812">Transmembrane</keyword>
<proteinExistence type="inferred from homology"/>
<dbReference type="SUPFAM" id="SSF90123">
    <property type="entry name" value="ABC transporter transmembrane region"/>
    <property type="match status" value="2"/>
</dbReference>
<feature type="transmembrane region" description="Helical" evidence="10">
    <location>
        <begin position="197"/>
        <end position="216"/>
    </location>
</feature>
<evidence type="ECO:0000256" key="3">
    <source>
        <dbReference type="ARBA" id="ARBA00022448"/>
    </source>
</evidence>
<dbReference type="InterPro" id="IPR039421">
    <property type="entry name" value="Type_1_exporter"/>
</dbReference>
<dbReference type="GO" id="GO:0005743">
    <property type="term" value="C:mitochondrial inner membrane"/>
    <property type="evidence" value="ECO:0007669"/>
    <property type="project" value="TreeGrafter"/>
</dbReference>
<feature type="transmembrane region" description="Helical" evidence="10">
    <location>
        <begin position="318"/>
        <end position="336"/>
    </location>
</feature>
<sequence>KDLEENTNDEPKVRAVSFLQLFKYAKREDKVFMGIGVIGSILASMSWPILNTLFGSIVDVFVNYEKGRNATLNGIEDTTIDIITSDEFMGEVYNLSIILFIGWIVITLSNYLMTTFFPLAALSQIHTIKIKYFESVLKQEISWFDSKSSGDFASRVSADLKRVEDGLNEKLGLAIYSIVAVCLNLILAFIYGWKLTLVVLAISPFTAIATAIMNKVQASFARKEMESYASAGNVAEEVISAVRTVYAFGGEAKEVNRYEKNLVPAMRSGIKRNFITGLGNGVLYSTLYFGMALGIWFGVKLTIGSMEEHSDEYTIGKIVIIFWSVLSAGYNIGAAAPHFEAINMARGTAAVIFDIIERKPKIDISSKSGKTPQTFSADIEFRDIHFSYPMRPEVNILETFNLKINAGETVALVGPSGCGKSTLIQLIQRFYDPISGGVFIDGHDIKDLNLGWLREQIGVVGQEPVLFDTSIKENISLGSHNARKDLNLGWLREQIGVVGQEPVLFDTSIKENISLGSHNASVTQKDIEVAAMESNAHEFISKLPDNYSTYVGDRGAQLSGGQKQRIAIARALINKPKILLLDEATSALDLQSEALVQSALDKASKGRTTIIVAHRLSTIVNSDRIIFIENGHVLETGTHRELMNKKGLYFNLVITQQMSSKNKIIVPKIQNPYDDVDNDPMSYKPAMFRSISVISSSANSALNSKIHDNIEPEVVEEGLKNFSQTRLLKMLAIDKYYIFCGLFCSLLYGFVVPVYSYLFGLLVAVFAEESDLNVIWDKSMSYSLYYVAIAIGVGIISVT</sequence>
<dbReference type="AlphaFoldDB" id="A0A7R9KVM6"/>
<feature type="transmembrane region" description="Helical" evidence="10">
    <location>
        <begin position="31"/>
        <end position="50"/>
    </location>
</feature>
<comment type="similarity">
    <text evidence="2">Belongs to the ABC transporter superfamily. ABCB family. Multidrug resistance exporter (TC 3.A.1.201) subfamily.</text>
</comment>